<protein>
    <recommendedName>
        <fullName evidence="6">Probable succinyl-diaminopimelate desuccinylase</fullName>
        <ecNumber evidence="5">3.5.1.18</ecNumber>
    </recommendedName>
</protein>
<evidence type="ECO:0000259" key="12">
    <source>
        <dbReference type="Pfam" id="PF07687"/>
    </source>
</evidence>
<sequence>MPTTAEWEQRLLAAIDDSQDELLALAGLLIRTPSENPPGDCTEIAGVIAGLLRDGGVDPELFDAGQGRVSVVAHRGQKGEDRHLVFAGHSDVVPIGDVSRWTFPPTAGDVVDGWLRGRGASDMKAGLAGLIHVYLLLHRLGVPLRGRISLAAVPDEETGGRLGADWLLGQGVLEGATGGVIAEPAERDHPTIGQKGSNWFRLTVRGIPGHGSLQPVHGVSANLLGARAILALQRLWDMVPDAPAELRQLIADSQHFAVQREGYAPEVAQVFEHVTINVGTIRGGTSTNVVADTCVIEFDTRVPIGLSRAQVLARAEEILAEEGIDAEIEPIGFQSEPNWTAPTDPIVETLVGALRELSDPEAQGVLQWASSDARTFRRHGIPVLQYGPADLKTIHSFDERARASDVVLAAKVYALTALRYLGLRDDADLPAL</sequence>
<evidence type="ECO:0000256" key="8">
    <source>
        <dbReference type="ARBA" id="ARBA00022801"/>
    </source>
</evidence>
<feature type="domain" description="Peptidase M20 dimerisation" evidence="12">
    <location>
        <begin position="192"/>
        <end position="324"/>
    </location>
</feature>
<dbReference type="SUPFAM" id="SSF55031">
    <property type="entry name" value="Bacterial exopeptidase dimerisation domain"/>
    <property type="match status" value="1"/>
</dbReference>
<evidence type="ECO:0000256" key="6">
    <source>
        <dbReference type="ARBA" id="ARBA00016853"/>
    </source>
</evidence>
<dbReference type="InterPro" id="IPR011650">
    <property type="entry name" value="Peptidase_M20_dimer"/>
</dbReference>
<name>A0ABU0XJG4_9MICO</name>
<comment type="similarity">
    <text evidence="4">Belongs to the peptidase M20A family.</text>
</comment>
<dbReference type="PANTHER" id="PTHR43808">
    <property type="entry name" value="ACETYLORNITHINE DEACETYLASE"/>
    <property type="match status" value="1"/>
</dbReference>
<dbReference type="Gene3D" id="3.40.630.10">
    <property type="entry name" value="Zn peptidases"/>
    <property type="match status" value="2"/>
</dbReference>
<dbReference type="RefSeq" id="WP_308488778.1">
    <property type="nucleotide sequence ID" value="NZ_JAVFCB010000004.1"/>
</dbReference>
<evidence type="ECO:0000256" key="9">
    <source>
        <dbReference type="ARBA" id="ARBA00022833"/>
    </source>
</evidence>
<dbReference type="Gene3D" id="3.30.70.360">
    <property type="match status" value="1"/>
</dbReference>
<evidence type="ECO:0000256" key="2">
    <source>
        <dbReference type="ARBA" id="ARBA00001947"/>
    </source>
</evidence>
<keyword evidence="10" id="KW-0170">Cobalt</keyword>
<dbReference type="InterPro" id="IPR001261">
    <property type="entry name" value="ArgE/DapE_CS"/>
</dbReference>
<evidence type="ECO:0000256" key="4">
    <source>
        <dbReference type="ARBA" id="ARBA00006247"/>
    </source>
</evidence>
<dbReference type="PROSITE" id="PS00759">
    <property type="entry name" value="ARGE_DAPE_CPG2_2"/>
    <property type="match status" value="1"/>
</dbReference>
<evidence type="ECO:0000313" key="14">
    <source>
        <dbReference type="Proteomes" id="UP001230289"/>
    </source>
</evidence>
<comment type="caution">
    <text evidence="13">The sequence shown here is derived from an EMBL/GenBank/DDBJ whole genome shotgun (WGS) entry which is preliminary data.</text>
</comment>
<dbReference type="Pfam" id="PF07687">
    <property type="entry name" value="M20_dimer"/>
    <property type="match status" value="1"/>
</dbReference>
<evidence type="ECO:0000313" key="13">
    <source>
        <dbReference type="EMBL" id="MDQ4213830.1"/>
    </source>
</evidence>
<proteinExistence type="inferred from homology"/>
<comment type="cofactor">
    <cofactor evidence="2">
        <name>Zn(2+)</name>
        <dbReference type="ChEBI" id="CHEBI:29105"/>
    </cofactor>
</comment>
<comment type="cofactor">
    <cofactor evidence="1">
        <name>Co(2+)</name>
        <dbReference type="ChEBI" id="CHEBI:48828"/>
    </cofactor>
</comment>
<keyword evidence="7" id="KW-0479">Metal-binding</keyword>
<evidence type="ECO:0000256" key="3">
    <source>
        <dbReference type="ARBA" id="ARBA00005130"/>
    </source>
</evidence>
<organism evidence="13 14">
    <name type="scientific">Microbacterium capsulatum</name>
    <dbReference type="NCBI Taxonomy" id="3041921"/>
    <lineage>
        <taxon>Bacteria</taxon>
        <taxon>Bacillati</taxon>
        <taxon>Actinomycetota</taxon>
        <taxon>Actinomycetes</taxon>
        <taxon>Micrococcales</taxon>
        <taxon>Microbacteriaceae</taxon>
        <taxon>Microbacterium</taxon>
    </lineage>
</organism>
<comment type="pathway">
    <text evidence="3">Amino-acid biosynthesis; L-lysine biosynthesis via DAP pathway; LL-2,6-diaminopimelate from (S)-tetrahydrodipicolinate (succinylase route): step 3/3.</text>
</comment>
<evidence type="ECO:0000256" key="7">
    <source>
        <dbReference type="ARBA" id="ARBA00022723"/>
    </source>
</evidence>
<keyword evidence="8" id="KW-0378">Hydrolase</keyword>
<dbReference type="NCBIfam" id="TIGR01910">
    <property type="entry name" value="DapE-ArgE"/>
    <property type="match status" value="1"/>
</dbReference>
<accession>A0ABU0XJG4</accession>
<dbReference type="PANTHER" id="PTHR43808:SF32">
    <property type="entry name" value="ARGE_DAPE-RELATED DEACYLASE"/>
    <property type="match status" value="1"/>
</dbReference>
<dbReference type="InterPro" id="IPR036264">
    <property type="entry name" value="Bact_exopeptidase_dim_dom"/>
</dbReference>
<gene>
    <name evidence="13" type="ORF">RBR11_07875</name>
</gene>
<evidence type="ECO:0000256" key="11">
    <source>
        <dbReference type="ARBA" id="ARBA00051301"/>
    </source>
</evidence>
<evidence type="ECO:0000256" key="1">
    <source>
        <dbReference type="ARBA" id="ARBA00001941"/>
    </source>
</evidence>
<dbReference type="Pfam" id="PF01546">
    <property type="entry name" value="Peptidase_M20"/>
    <property type="match status" value="1"/>
</dbReference>
<keyword evidence="9" id="KW-0862">Zinc</keyword>
<reference evidence="13 14" key="1">
    <citation type="submission" date="2023-08" db="EMBL/GenBank/DDBJ databases">
        <title>Microbacterium sp. nov., isolated from a waste landfill.</title>
        <authorList>
            <person name="Wen W."/>
        </authorList>
    </citation>
    <scope>NUCLEOTIDE SEQUENCE [LARGE SCALE GENOMIC DNA]</scope>
    <source>
        <strain evidence="13 14">ASV81</strain>
    </source>
</reference>
<dbReference type="InterPro" id="IPR050072">
    <property type="entry name" value="Peptidase_M20A"/>
</dbReference>
<dbReference type="InterPro" id="IPR010182">
    <property type="entry name" value="ArgE/DapE"/>
</dbReference>
<comment type="catalytic activity">
    <reaction evidence="11">
        <text>N-succinyl-(2S,6S)-2,6-diaminopimelate + H2O = (2S,6S)-2,6-diaminopimelate + succinate</text>
        <dbReference type="Rhea" id="RHEA:22608"/>
        <dbReference type="ChEBI" id="CHEBI:15377"/>
        <dbReference type="ChEBI" id="CHEBI:30031"/>
        <dbReference type="ChEBI" id="CHEBI:57609"/>
        <dbReference type="ChEBI" id="CHEBI:58087"/>
        <dbReference type="EC" id="3.5.1.18"/>
    </reaction>
</comment>
<evidence type="ECO:0000256" key="10">
    <source>
        <dbReference type="ARBA" id="ARBA00023285"/>
    </source>
</evidence>
<dbReference type="Proteomes" id="UP001230289">
    <property type="component" value="Unassembled WGS sequence"/>
</dbReference>
<keyword evidence="14" id="KW-1185">Reference proteome</keyword>
<evidence type="ECO:0000256" key="5">
    <source>
        <dbReference type="ARBA" id="ARBA00011921"/>
    </source>
</evidence>
<dbReference type="SUPFAM" id="SSF53187">
    <property type="entry name" value="Zn-dependent exopeptidases"/>
    <property type="match status" value="1"/>
</dbReference>
<dbReference type="InterPro" id="IPR002933">
    <property type="entry name" value="Peptidase_M20"/>
</dbReference>
<dbReference type="EMBL" id="JAVFCB010000004">
    <property type="protein sequence ID" value="MDQ4213830.1"/>
    <property type="molecule type" value="Genomic_DNA"/>
</dbReference>
<dbReference type="EC" id="3.5.1.18" evidence="5"/>